<dbReference type="OrthoDB" id="3190535at2"/>
<dbReference type="SUPFAM" id="SSF48498">
    <property type="entry name" value="Tetracyclin repressor-like, C-terminal domain"/>
    <property type="match status" value="1"/>
</dbReference>
<dbReference type="PRINTS" id="PR00455">
    <property type="entry name" value="HTHTETR"/>
</dbReference>
<reference evidence="7 8" key="1">
    <citation type="submission" date="2019-03" db="EMBL/GenBank/DDBJ databases">
        <title>Draft genome sequences of novel Actinobacteria.</title>
        <authorList>
            <person name="Sahin N."/>
            <person name="Ay H."/>
            <person name="Saygin H."/>
        </authorList>
    </citation>
    <scope>NUCLEOTIDE SEQUENCE [LARGE SCALE GENOMIC DNA]</scope>
    <source>
        <strain evidence="7 8">H3C3</strain>
    </source>
</reference>
<dbReference type="PANTHER" id="PTHR30055:SF234">
    <property type="entry name" value="HTH-TYPE TRANSCRIPTIONAL REGULATOR BETI"/>
    <property type="match status" value="1"/>
</dbReference>
<dbReference type="Gene3D" id="1.10.10.60">
    <property type="entry name" value="Homeodomain-like"/>
    <property type="match status" value="1"/>
</dbReference>
<dbReference type="EMBL" id="SMKU01000001">
    <property type="protein sequence ID" value="TDD98169.1"/>
    <property type="molecule type" value="Genomic_DNA"/>
</dbReference>
<dbReference type="AlphaFoldDB" id="A0A4R5CGI4"/>
<evidence type="ECO:0000313" key="7">
    <source>
        <dbReference type="EMBL" id="TDD98169.1"/>
    </source>
</evidence>
<dbReference type="PANTHER" id="PTHR30055">
    <property type="entry name" value="HTH-TYPE TRANSCRIPTIONAL REGULATOR RUTR"/>
    <property type="match status" value="1"/>
</dbReference>
<proteinExistence type="predicted"/>
<feature type="region of interest" description="Disordered" evidence="5">
    <location>
        <begin position="1"/>
        <end position="24"/>
    </location>
</feature>
<dbReference type="Pfam" id="PF17932">
    <property type="entry name" value="TetR_C_24"/>
    <property type="match status" value="1"/>
</dbReference>
<keyword evidence="2 4" id="KW-0238">DNA-binding</keyword>
<feature type="DNA-binding region" description="H-T-H motif" evidence="4">
    <location>
        <begin position="110"/>
        <end position="129"/>
    </location>
</feature>
<comment type="caution">
    <text evidence="7">The sequence shown here is derived from an EMBL/GenBank/DDBJ whole genome shotgun (WGS) entry which is preliminary data.</text>
</comment>
<evidence type="ECO:0000256" key="5">
    <source>
        <dbReference type="SAM" id="MobiDB-lite"/>
    </source>
</evidence>
<sequence length="288" mass="31091">MPGTGHVTAQRSHPRPSPSSRRPDLVTVHSVSICGPCRAGKVPWSGAAPIARRRAPVRSAGRTRQAGILADVSDADGRQAARRGRPGYDKESLLLVAVEVFNERGYDGTSMEELSKRLGITKSAIYHHVTRKDELLQLAVDRALDGLFAAADEAAAMDGRAVDRLEHLVRASVTVLVERLPFVTLLLRVRGNTPVERRALARRREFDRLVAALVARAEAEGDVRPDIDPAITGRLLFGLVNSLVEWYKPHGGATGAHIADAVCKVAFDGLRRRPDAARTPPEHAAAGG</sequence>
<dbReference type="Gene3D" id="1.10.357.10">
    <property type="entry name" value="Tetracycline Repressor, domain 2"/>
    <property type="match status" value="1"/>
</dbReference>
<dbReference type="InterPro" id="IPR041490">
    <property type="entry name" value="KstR2_TetR_C"/>
</dbReference>
<feature type="domain" description="HTH tetR-type" evidence="6">
    <location>
        <begin position="87"/>
        <end position="147"/>
    </location>
</feature>
<evidence type="ECO:0000259" key="6">
    <source>
        <dbReference type="PROSITE" id="PS50977"/>
    </source>
</evidence>
<dbReference type="Proteomes" id="UP000294513">
    <property type="component" value="Unassembled WGS sequence"/>
</dbReference>
<evidence type="ECO:0000256" key="1">
    <source>
        <dbReference type="ARBA" id="ARBA00023015"/>
    </source>
</evidence>
<dbReference type="InterPro" id="IPR009057">
    <property type="entry name" value="Homeodomain-like_sf"/>
</dbReference>
<dbReference type="SUPFAM" id="SSF46689">
    <property type="entry name" value="Homeodomain-like"/>
    <property type="match status" value="1"/>
</dbReference>
<dbReference type="GO" id="GO:0003700">
    <property type="term" value="F:DNA-binding transcription factor activity"/>
    <property type="evidence" value="ECO:0007669"/>
    <property type="project" value="TreeGrafter"/>
</dbReference>
<evidence type="ECO:0000313" key="8">
    <source>
        <dbReference type="Proteomes" id="UP000294513"/>
    </source>
</evidence>
<organism evidence="7 8">
    <name type="scientific">Actinomadura rubrisoli</name>
    <dbReference type="NCBI Taxonomy" id="2530368"/>
    <lineage>
        <taxon>Bacteria</taxon>
        <taxon>Bacillati</taxon>
        <taxon>Actinomycetota</taxon>
        <taxon>Actinomycetes</taxon>
        <taxon>Streptosporangiales</taxon>
        <taxon>Thermomonosporaceae</taxon>
        <taxon>Actinomadura</taxon>
    </lineage>
</organism>
<keyword evidence="1" id="KW-0805">Transcription regulation</keyword>
<dbReference type="Pfam" id="PF00440">
    <property type="entry name" value="TetR_N"/>
    <property type="match status" value="1"/>
</dbReference>
<dbReference type="InterPro" id="IPR001647">
    <property type="entry name" value="HTH_TetR"/>
</dbReference>
<protein>
    <submittedName>
        <fullName evidence="7">TetR/AcrR family transcriptional regulator</fullName>
    </submittedName>
</protein>
<name>A0A4R5CGI4_9ACTN</name>
<dbReference type="InterPro" id="IPR050109">
    <property type="entry name" value="HTH-type_TetR-like_transc_reg"/>
</dbReference>
<evidence type="ECO:0000256" key="2">
    <source>
        <dbReference type="ARBA" id="ARBA00023125"/>
    </source>
</evidence>
<dbReference type="InterPro" id="IPR036271">
    <property type="entry name" value="Tet_transcr_reg_TetR-rel_C_sf"/>
</dbReference>
<accession>A0A4R5CGI4</accession>
<keyword evidence="3" id="KW-0804">Transcription</keyword>
<gene>
    <name evidence="7" type="ORF">E1298_00460</name>
</gene>
<dbReference type="GO" id="GO:0000976">
    <property type="term" value="F:transcription cis-regulatory region binding"/>
    <property type="evidence" value="ECO:0007669"/>
    <property type="project" value="TreeGrafter"/>
</dbReference>
<evidence type="ECO:0000256" key="3">
    <source>
        <dbReference type="ARBA" id="ARBA00023163"/>
    </source>
</evidence>
<evidence type="ECO:0000256" key="4">
    <source>
        <dbReference type="PROSITE-ProRule" id="PRU00335"/>
    </source>
</evidence>
<feature type="region of interest" description="Disordered" evidence="5">
    <location>
        <begin position="53"/>
        <end position="85"/>
    </location>
</feature>
<dbReference type="PROSITE" id="PS50977">
    <property type="entry name" value="HTH_TETR_2"/>
    <property type="match status" value="1"/>
</dbReference>
<keyword evidence="8" id="KW-1185">Reference proteome</keyword>